<keyword evidence="5" id="KW-0735">Signal-anchor</keyword>
<dbReference type="InParanoid" id="A0A078B2L0"/>
<sequence>MYSLTGRLNTIAFNTLIMLAVLSALNYFSVYFDDKRPIILKEFTVNNFDVFVKDNFINEDALSFSFDFKADLRPLFNWNTNLIFTYITCEYNTTKSTFNHITIWDQRTLRFETQDHVLNLKNEYPEYYLTDINKDLRDQEIKCYLNWEQMPIVGANYAKKVEIGSFRAPKNYVSKSRRKYHPGPENREFNY</sequence>
<keyword evidence="3 9" id="KW-0812">Transmembrane</keyword>
<dbReference type="FunCoup" id="A0A078B2L0">
    <property type="interactions" value="161"/>
</dbReference>
<proteinExistence type="inferred from homology"/>
<keyword evidence="11" id="KW-1185">Reference proteome</keyword>
<evidence type="ECO:0000256" key="8">
    <source>
        <dbReference type="ARBA" id="ARBA00029556"/>
    </source>
</evidence>
<dbReference type="EMBL" id="CCKQ01016603">
    <property type="protein sequence ID" value="CDW88476.1"/>
    <property type="molecule type" value="Genomic_DNA"/>
</dbReference>
<dbReference type="GO" id="GO:0006465">
    <property type="term" value="P:signal peptide processing"/>
    <property type="evidence" value="ECO:0007669"/>
    <property type="project" value="InterPro"/>
</dbReference>
<evidence type="ECO:0000256" key="7">
    <source>
        <dbReference type="ARBA" id="ARBA00023136"/>
    </source>
</evidence>
<dbReference type="GO" id="GO:0005787">
    <property type="term" value="C:signal peptidase complex"/>
    <property type="evidence" value="ECO:0007669"/>
    <property type="project" value="InterPro"/>
</dbReference>
<feature type="transmembrane region" description="Helical" evidence="9">
    <location>
        <begin position="12"/>
        <end position="32"/>
    </location>
</feature>
<protein>
    <recommendedName>
        <fullName evidence="8">Signal peptidase complex subunit 3</fullName>
    </recommendedName>
</protein>
<dbReference type="Pfam" id="PF04573">
    <property type="entry name" value="SPC22"/>
    <property type="match status" value="1"/>
</dbReference>
<dbReference type="PANTHER" id="PTHR12804">
    <property type="entry name" value="MICROSOMAL SIGNAL PEPTIDASE 23 KD SUBUNIT SPC22/23"/>
    <property type="match status" value="1"/>
</dbReference>
<evidence type="ECO:0000256" key="9">
    <source>
        <dbReference type="SAM" id="Phobius"/>
    </source>
</evidence>
<dbReference type="PANTHER" id="PTHR12804:SF0">
    <property type="entry name" value="SIGNAL PEPTIDASE COMPLEX SUBUNIT 3"/>
    <property type="match status" value="1"/>
</dbReference>
<dbReference type="OMA" id="FWDDGHG"/>
<dbReference type="AlphaFoldDB" id="A0A078B2L0"/>
<dbReference type="PIRSF" id="PIRSF016089">
    <property type="entry name" value="SPC22"/>
    <property type="match status" value="1"/>
</dbReference>
<evidence type="ECO:0000256" key="3">
    <source>
        <dbReference type="ARBA" id="ARBA00022692"/>
    </source>
</evidence>
<keyword evidence="7 9" id="KW-0472">Membrane</keyword>
<dbReference type="InterPro" id="IPR007653">
    <property type="entry name" value="SPC3"/>
</dbReference>
<evidence type="ECO:0000313" key="10">
    <source>
        <dbReference type="EMBL" id="CDW88476.1"/>
    </source>
</evidence>
<keyword evidence="6 9" id="KW-1133">Transmembrane helix</keyword>
<accession>A0A078B2L0</accession>
<evidence type="ECO:0000256" key="2">
    <source>
        <dbReference type="ARBA" id="ARBA00009289"/>
    </source>
</evidence>
<comment type="subcellular location">
    <subcellularLocation>
        <location evidence="1">Endoplasmic reticulum membrane</location>
        <topology evidence="1">Single-pass type II membrane protein</topology>
    </subcellularLocation>
</comment>
<evidence type="ECO:0000256" key="5">
    <source>
        <dbReference type="ARBA" id="ARBA00022968"/>
    </source>
</evidence>
<gene>
    <name evidence="10" type="primary">Contig4087.g4371</name>
    <name evidence="10" type="ORF">STYLEM_17597</name>
</gene>
<evidence type="ECO:0000256" key="4">
    <source>
        <dbReference type="ARBA" id="ARBA00022824"/>
    </source>
</evidence>
<name>A0A078B2L0_STYLE</name>
<dbReference type="Proteomes" id="UP000039865">
    <property type="component" value="Unassembled WGS sequence"/>
</dbReference>
<reference evidence="10 11" key="1">
    <citation type="submission" date="2014-06" db="EMBL/GenBank/DDBJ databases">
        <authorList>
            <person name="Swart Estienne"/>
        </authorList>
    </citation>
    <scope>NUCLEOTIDE SEQUENCE [LARGE SCALE GENOMIC DNA]</scope>
    <source>
        <strain evidence="10 11">130c</strain>
    </source>
</reference>
<evidence type="ECO:0000313" key="11">
    <source>
        <dbReference type="Proteomes" id="UP000039865"/>
    </source>
</evidence>
<dbReference type="GO" id="GO:0045047">
    <property type="term" value="P:protein targeting to ER"/>
    <property type="evidence" value="ECO:0007669"/>
    <property type="project" value="TreeGrafter"/>
</dbReference>
<comment type="similarity">
    <text evidence="2">Belongs to the SPCS3 family.</text>
</comment>
<evidence type="ECO:0000256" key="6">
    <source>
        <dbReference type="ARBA" id="ARBA00022989"/>
    </source>
</evidence>
<evidence type="ECO:0000256" key="1">
    <source>
        <dbReference type="ARBA" id="ARBA00004648"/>
    </source>
</evidence>
<keyword evidence="4" id="KW-0256">Endoplasmic reticulum</keyword>
<organism evidence="10 11">
    <name type="scientific">Stylonychia lemnae</name>
    <name type="common">Ciliate</name>
    <dbReference type="NCBI Taxonomy" id="5949"/>
    <lineage>
        <taxon>Eukaryota</taxon>
        <taxon>Sar</taxon>
        <taxon>Alveolata</taxon>
        <taxon>Ciliophora</taxon>
        <taxon>Intramacronucleata</taxon>
        <taxon>Spirotrichea</taxon>
        <taxon>Stichotrichia</taxon>
        <taxon>Sporadotrichida</taxon>
        <taxon>Oxytrichidae</taxon>
        <taxon>Stylonychinae</taxon>
        <taxon>Stylonychia</taxon>
    </lineage>
</organism>
<dbReference type="OrthoDB" id="10261524at2759"/>